<protein>
    <recommendedName>
        <fullName evidence="6">Kinesin-like protein</fullName>
    </recommendedName>
</protein>
<feature type="region of interest" description="Disordered" evidence="8">
    <location>
        <begin position="660"/>
        <end position="743"/>
    </location>
</feature>
<dbReference type="Gene3D" id="3.40.850.10">
    <property type="entry name" value="Kinesin motor domain"/>
    <property type="match status" value="1"/>
</dbReference>
<dbReference type="KEGG" id="tasa:A1Q1_01797"/>
<dbReference type="PANTHER" id="PTHR47968">
    <property type="entry name" value="CENTROMERE PROTEIN E"/>
    <property type="match status" value="1"/>
</dbReference>
<dbReference type="InterPro" id="IPR027640">
    <property type="entry name" value="Kinesin-like_fam"/>
</dbReference>
<dbReference type="HOGENOM" id="CLU_373924_0_0_1"/>
<evidence type="ECO:0000256" key="1">
    <source>
        <dbReference type="ARBA" id="ARBA00022741"/>
    </source>
</evidence>
<feature type="coiled-coil region" evidence="7">
    <location>
        <begin position="618"/>
        <end position="645"/>
    </location>
</feature>
<dbReference type="GO" id="GO:0007018">
    <property type="term" value="P:microtubule-based movement"/>
    <property type="evidence" value="ECO:0007669"/>
    <property type="project" value="InterPro"/>
</dbReference>
<dbReference type="SUPFAM" id="SSF52540">
    <property type="entry name" value="P-loop containing nucleoside triphosphate hydrolases"/>
    <property type="match status" value="1"/>
</dbReference>
<dbReference type="OrthoDB" id="3176171at2759"/>
<keyword evidence="4 5" id="KW-0505">Motor protein</keyword>
<keyword evidence="1 5" id="KW-0547">Nucleotide-binding</keyword>
<feature type="region of interest" description="Disordered" evidence="8">
    <location>
        <begin position="1"/>
        <end position="69"/>
    </location>
</feature>
<dbReference type="Proteomes" id="UP000002748">
    <property type="component" value="Unassembled WGS sequence"/>
</dbReference>
<feature type="binding site" evidence="5">
    <location>
        <begin position="179"/>
        <end position="186"/>
    </location>
    <ligand>
        <name>ATP</name>
        <dbReference type="ChEBI" id="CHEBI:30616"/>
    </ligand>
</feature>
<dbReference type="GO" id="GO:0005874">
    <property type="term" value="C:microtubule"/>
    <property type="evidence" value="ECO:0007669"/>
    <property type="project" value="UniProtKB-KW"/>
</dbReference>
<dbReference type="Pfam" id="PF00225">
    <property type="entry name" value="Kinesin"/>
    <property type="match status" value="1"/>
</dbReference>
<dbReference type="GO" id="GO:0003777">
    <property type="term" value="F:microtubule motor activity"/>
    <property type="evidence" value="ECO:0007669"/>
    <property type="project" value="InterPro"/>
</dbReference>
<keyword evidence="6" id="KW-0493">Microtubule</keyword>
<dbReference type="PANTHER" id="PTHR47968:SF75">
    <property type="entry name" value="CENTROMERE-ASSOCIATED PROTEIN E"/>
    <property type="match status" value="1"/>
</dbReference>
<evidence type="ECO:0000256" key="7">
    <source>
        <dbReference type="SAM" id="Coils"/>
    </source>
</evidence>
<evidence type="ECO:0000256" key="3">
    <source>
        <dbReference type="ARBA" id="ARBA00023054"/>
    </source>
</evidence>
<dbReference type="GO" id="GO:0008017">
    <property type="term" value="F:microtubule binding"/>
    <property type="evidence" value="ECO:0007669"/>
    <property type="project" value="InterPro"/>
</dbReference>
<organism evidence="10 11">
    <name type="scientific">Trichosporon asahii var. asahii (strain ATCC 90039 / CBS 2479 / JCM 2466 / KCTC 7840 / NBRC 103889/ NCYC 2677 / UAMH 7654)</name>
    <name type="common">Yeast</name>
    <dbReference type="NCBI Taxonomy" id="1186058"/>
    <lineage>
        <taxon>Eukaryota</taxon>
        <taxon>Fungi</taxon>
        <taxon>Dikarya</taxon>
        <taxon>Basidiomycota</taxon>
        <taxon>Agaricomycotina</taxon>
        <taxon>Tremellomycetes</taxon>
        <taxon>Trichosporonales</taxon>
        <taxon>Trichosporonaceae</taxon>
        <taxon>Trichosporon</taxon>
    </lineage>
</organism>
<accession>J5QUD3</accession>
<dbReference type="PRINTS" id="PR00380">
    <property type="entry name" value="KINESINHEAVY"/>
</dbReference>
<comment type="caution">
    <text evidence="10">The sequence shown here is derived from an EMBL/GenBank/DDBJ whole genome shotgun (WGS) entry which is preliminary data.</text>
</comment>
<comment type="similarity">
    <text evidence="5 6">Belongs to the TRAFAC class myosin-kinesin ATPase superfamily. Kinesin family.</text>
</comment>
<dbReference type="SMART" id="SM00129">
    <property type="entry name" value="KISc"/>
    <property type="match status" value="1"/>
</dbReference>
<dbReference type="PROSITE" id="PS50067">
    <property type="entry name" value="KINESIN_MOTOR_2"/>
    <property type="match status" value="1"/>
</dbReference>
<evidence type="ECO:0000256" key="4">
    <source>
        <dbReference type="ARBA" id="ARBA00023175"/>
    </source>
</evidence>
<feature type="domain" description="Kinesin motor" evidence="9">
    <location>
        <begin position="167"/>
        <end position="427"/>
    </location>
</feature>
<reference evidence="10 11" key="1">
    <citation type="journal article" date="2012" name="Eukaryot. Cell">
        <title>Draft genome sequence of CBS 2479, the standard type strain of Trichosporon asahii.</title>
        <authorList>
            <person name="Yang R.Y."/>
            <person name="Li H.T."/>
            <person name="Zhu H."/>
            <person name="Zhou G.P."/>
            <person name="Wang M."/>
            <person name="Wang L."/>
        </authorList>
    </citation>
    <scope>NUCLEOTIDE SEQUENCE [LARGE SCALE GENOMIC DNA]</scope>
    <source>
        <strain evidence="11">ATCC 90039 / CBS 2479 / JCM 2466 / KCTC 7840 / NCYC 2677 / UAMH 7654</strain>
    </source>
</reference>
<keyword evidence="3 7" id="KW-0175">Coiled coil</keyword>
<name>J5QUD3_TRIAS</name>
<feature type="coiled-coil region" evidence="7">
    <location>
        <begin position="525"/>
        <end position="584"/>
    </location>
</feature>
<dbReference type="VEuPathDB" id="FungiDB:A1Q1_01797"/>
<dbReference type="InterPro" id="IPR036961">
    <property type="entry name" value="Kinesin_motor_dom_sf"/>
</dbReference>
<dbReference type="GO" id="GO:0005524">
    <property type="term" value="F:ATP binding"/>
    <property type="evidence" value="ECO:0007669"/>
    <property type="project" value="UniProtKB-UniRule"/>
</dbReference>
<evidence type="ECO:0000256" key="5">
    <source>
        <dbReference type="PROSITE-ProRule" id="PRU00283"/>
    </source>
</evidence>
<dbReference type="InterPro" id="IPR001752">
    <property type="entry name" value="Kinesin_motor_dom"/>
</dbReference>
<dbReference type="EMBL" id="ALBS01000178">
    <property type="protein sequence ID" value="EJT49148.1"/>
    <property type="molecule type" value="Genomic_DNA"/>
</dbReference>
<dbReference type="AlphaFoldDB" id="J5QUD3"/>
<dbReference type="InterPro" id="IPR019821">
    <property type="entry name" value="Kinesin_motor_CS"/>
</dbReference>
<proteinExistence type="inferred from homology"/>
<evidence type="ECO:0000313" key="11">
    <source>
        <dbReference type="Proteomes" id="UP000002748"/>
    </source>
</evidence>
<dbReference type="PROSITE" id="PS00411">
    <property type="entry name" value="KINESIN_MOTOR_1"/>
    <property type="match status" value="1"/>
</dbReference>
<dbReference type="RefSeq" id="XP_014180311.1">
    <property type="nucleotide sequence ID" value="XM_014324836.1"/>
</dbReference>
<evidence type="ECO:0000256" key="8">
    <source>
        <dbReference type="SAM" id="MobiDB-lite"/>
    </source>
</evidence>
<evidence type="ECO:0000256" key="6">
    <source>
        <dbReference type="RuleBase" id="RU000394"/>
    </source>
</evidence>
<sequence>MSAQYRDPATPAKVITRPRTMFTPRTTVPRPALANHNDNVPPPDSPSRLSPAPGSHPKLKIKSATTPEARQRMLVKPKATPLAKSKFNNVQEEDDVWGAGTNVVAVLDSMEPAPKLDEKETVLVTVRAAELKSGDASSVWSTPDYDNRMIKCLKPRDHQQTQWSFAAMDGYNAVIFAYGQTASGKTFTLTGAPSNPGIIPLAIADMFAQIRSTPDREYLLRASYIELYNECIIDLLSPTGTKELTLSEGKKKGEVVINGLTELGVRSEEDVRELLRRGEEKRKVGTTDWNARSSRSHCVLRLVIESRVRSDNAYTPGRDKATRISTLSIIDLAGSEKHTSSKERNAEGKHINQSLLTLKIVISKLADMAQKRTVMHVNYRDSKLTRLLQPSLSGDALISVICTISPAYINVGESSSTLGFAQGLKRVVLSAKRKDVHDPEALIQQYQNEIAELRALLRQKDSQPSSLSSKSDRARDAEMESRLTELKSLILNSSTVDEAGSQPHVMRPLSPTKVRYQELNYDKTSSKLQEELHLAELRNSELEDEVAQLKAELDIRPKDPDERVVALQQEVNQLRMIASDYERHLREPDRKVREDVEKEWKGRYNQLENRLASKTTWAERLDENLRRTFAEKAALELRCKEAEAKVLAVFEWVTNALDGENGDDYSDDDDESDQDTVGDFGAGAQMNGANGMSRRRRGRNSSRDWQSEFQSFVGSLGARPPRNKLLRDETVPALASVEDDDMF</sequence>
<gene>
    <name evidence="10" type="ORF">A1Q1_01797</name>
</gene>
<keyword evidence="2 5" id="KW-0067">ATP-binding</keyword>
<feature type="compositionally biased region" description="Low complexity" evidence="8">
    <location>
        <begin position="677"/>
        <end position="692"/>
    </location>
</feature>
<feature type="compositionally biased region" description="Acidic residues" evidence="8">
    <location>
        <begin position="660"/>
        <end position="676"/>
    </location>
</feature>
<dbReference type="InterPro" id="IPR027417">
    <property type="entry name" value="P-loop_NTPase"/>
</dbReference>
<evidence type="ECO:0000259" key="9">
    <source>
        <dbReference type="PROSITE" id="PS50067"/>
    </source>
</evidence>
<feature type="compositionally biased region" description="Low complexity" evidence="8">
    <location>
        <begin position="17"/>
        <end position="31"/>
    </location>
</feature>
<dbReference type="GeneID" id="25985311"/>
<evidence type="ECO:0000256" key="2">
    <source>
        <dbReference type="ARBA" id="ARBA00022840"/>
    </source>
</evidence>
<evidence type="ECO:0000313" key="10">
    <source>
        <dbReference type="EMBL" id="EJT49148.1"/>
    </source>
</evidence>